<dbReference type="PROSITE" id="PS50005">
    <property type="entry name" value="TPR"/>
    <property type="match status" value="2"/>
</dbReference>
<dbReference type="InterPro" id="IPR050498">
    <property type="entry name" value="Ycf3"/>
</dbReference>
<dbReference type="RefSeq" id="WP_191100746.1">
    <property type="nucleotide sequence ID" value="NZ_JACXXH010000001.1"/>
</dbReference>
<evidence type="ECO:0000256" key="1">
    <source>
        <dbReference type="ARBA" id="ARBA00022737"/>
    </source>
</evidence>
<evidence type="ECO:0000313" key="5">
    <source>
        <dbReference type="EMBL" id="MBD3861862.1"/>
    </source>
</evidence>
<dbReference type="Pfam" id="PF13181">
    <property type="entry name" value="TPR_8"/>
    <property type="match status" value="1"/>
</dbReference>
<dbReference type="SMART" id="SM00028">
    <property type="entry name" value="TPR"/>
    <property type="match status" value="3"/>
</dbReference>
<comment type="caution">
    <text evidence="5">The sequence shown here is derived from an EMBL/GenBank/DDBJ whole genome shotgun (WGS) entry which is preliminary data.</text>
</comment>
<feature type="repeat" description="TPR" evidence="3">
    <location>
        <begin position="217"/>
        <end position="250"/>
    </location>
</feature>
<dbReference type="EMBL" id="JACXXH010000001">
    <property type="protein sequence ID" value="MBD3861862.1"/>
    <property type="molecule type" value="Genomic_DNA"/>
</dbReference>
<keyword evidence="6" id="KW-1185">Reference proteome</keyword>
<dbReference type="Proteomes" id="UP000627521">
    <property type="component" value="Unassembled WGS sequence"/>
</dbReference>
<evidence type="ECO:0000313" key="6">
    <source>
        <dbReference type="Proteomes" id="UP000627521"/>
    </source>
</evidence>
<dbReference type="PANTHER" id="PTHR44858:SF1">
    <property type="entry name" value="UDP-N-ACETYLGLUCOSAMINE--PEPTIDE N-ACETYLGLUCOSAMINYLTRANSFERASE SPINDLY-RELATED"/>
    <property type="match status" value="1"/>
</dbReference>
<evidence type="ECO:0000256" key="3">
    <source>
        <dbReference type="PROSITE-ProRule" id="PRU00339"/>
    </source>
</evidence>
<evidence type="ECO:0000256" key="2">
    <source>
        <dbReference type="ARBA" id="ARBA00022803"/>
    </source>
</evidence>
<evidence type="ECO:0000256" key="4">
    <source>
        <dbReference type="SAM" id="SignalP"/>
    </source>
</evidence>
<dbReference type="Gene3D" id="1.25.40.10">
    <property type="entry name" value="Tetratricopeptide repeat domain"/>
    <property type="match status" value="1"/>
</dbReference>
<organism evidence="5 6">
    <name type="scientific">Olleya marilimosa</name>
    <dbReference type="NCBI Taxonomy" id="272164"/>
    <lineage>
        <taxon>Bacteria</taxon>
        <taxon>Pseudomonadati</taxon>
        <taxon>Bacteroidota</taxon>
        <taxon>Flavobacteriia</taxon>
        <taxon>Flavobacteriales</taxon>
        <taxon>Flavobacteriaceae</taxon>
    </lineage>
</organism>
<proteinExistence type="predicted"/>
<gene>
    <name evidence="5" type="ORF">IEG06_00255</name>
</gene>
<keyword evidence="1" id="KW-0677">Repeat</keyword>
<dbReference type="Pfam" id="PF00515">
    <property type="entry name" value="TPR_1"/>
    <property type="match status" value="1"/>
</dbReference>
<accession>A0ABR8LUG6</accession>
<dbReference type="PANTHER" id="PTHR44858">
    <property type="entry name" value="TETRATRICOPEPTIDE REPEAT PROTEIN 6"/>
    <property type="match status" value="1"/>
</dbReference>
<feature type="repeat" description="TPR" evidence="3">
    <location>
        <begin position="285"/>
        <end position="318"/>
    </location>
</feature>
<dbReference type="SUPFAM" id="SSF48452">
    <property type="entry name" value="TPR-like"/>
    <property type="match status" value="2"/>
</dbReference>
<dbReference type="InterPro" id="IPR019734">
    <property type="entry name" value="TPR_rpt"/>
</dbReference>
<dbReference type="InterPro" id="IPR011990">
    <property type="entry name" value="TPR-like_helical_dom_sf"/>
</dbReference>
<protein>
    <submittedName>
        <fullName evidence="5">Tetratricopeptide repeat protein</fullName>
    </submittedName>
</protein>
<keyword evidence="4" id="KW-0732">Signal</keyword>
<reference evidence="5 6" key="1">
    <citation type="submission" date="2020-09" db="EMBL/GenBank/DDBJ databases">
        <title>Bacillus nautilus sp. nov., Chryseoglobus crepusculi sp. nov, and Psychrobacter noctis sp. nov., isolated from deep-sea sponges from the equatorial Atlantic.</title>
        <authorList>
            <person name="Stennett H.L."/>
            <person name="Williams S.E."/>
        </authorList>
    </citation>
    <scope>NUCLEOTIDE SEQUENCE [LARGE SCALE GENOMIC DNA]</scope>
    <source>
        <strain evidence="5 6">28M-24</strain>
    </source>
</reference>
<keyword evidence="2 3" id="KW-0802">TPR repeat</keyword>
<name>A0ABR8LUG6_9FLAO</name>
<sequence length="411" mass="45692">MKKQLILAIALLVTVFSFAQKKEIKALEKAVNKNNYAEAKSLITQLESMTGSMDDKLKDKYYIAAATAYFANGTSGSEEVLKATSFLDKVSQNNNEVTMLRRDIENDLLTKANGYFTTKEFGKAAKAFENLYNVNNEEQVYLYYAASSAINNQDMDGALKYYLQLNDLGYTGVGTEYFATNKVNGEEEILDKNTRDNYVKLGTHENPGERTTESKAGEITKNIALIYVNKGENDKALEAIATAKKNNPDDVNLIISEANIYNKLGDTAKFQALLQEAALKMPNDPIIHYNIGVVYMNNNEIAKARQSFEKVLELDPKNSDAALNLSTSYITEGNALIEQMNSLGTSKADNLKYDQLKNQKGQLFNDGANTLLNYIKTDPKAPNAIYEQLANIYNALGETDKAKEAKSHINK</sequence>
<dbReference type="PROSITE" id="PS50293">
    <property type="entry name" value="TPR_REGION"/>
    <property type="match status" value="1"/>
</dbReference>
<feature type="signal peptide" evidence="4">
    <location>
        <begin position="1"/>
        <end position="19"/>
    </location>
</feature>
<feature type="chain" id="PRO_5046580626" evidence="4">
    <location>
        <begin position="20"/>
        <end position="411"/>
    </location>
</feature>